<dbReference type="Pfam" id="PF13837">
    <property type="entry name" value="Myb_DNA-bind_4"/>
    <property type="match status" value="1"/>
</dbReference>
<proteinExistence type="predicted"/>
<dbReference type="EMBL" id="CAXIPU020000446">
    <property type="protein sequence ID" value="CAL1672070.1"/>
    <property type="molecule type" value="Genomic_DNA"/>
</dbReference>
<keyword evidence="3" id="KW-1185">Reference proteome</keyword>
<dbReference type="Proteomes" id="UP001497644">
    <property type="component" value="Unassembled WGS sequence"/>
</dbReference>
<evidence type="ECO:0000313" key="2">
    <source>
        <dbReference type="EMBL" id="CAL1672070.1"/>
    </source>
</evidence>
<evidence type="ECO:0000259" key="1">
    <source>
        <dbReference type="Pfam" id="PF13837"/>
    </source>
</evidence>
<organism evidence="2 3">
    <name type="scientific">Lasius platythorax</name>
    <dbReference type="NCBI Taxonomy" id="488582"/>
    <lineage>
        <taxon>Eukaryota</taxon>
        <taxon>Metazoa</taxon>
        <taxon>Ecdysozoa</taxon>
        <taxon>Arthropoda</taxon>
        <taxon>Hexapoda</taxon>
        <taxon>Insecta</taxon>
        <taxon>Pterygota</taxon>
        <taxon>Neoptera</taxon>
        <taxon>Endopterygota</taxon>
        <taxon>Hymenoptera</taxon>
        <taxon>Apocrita</taxon>
        <taxon>Aculeata</taxon>
        <taxon>Formicoidea</taxon>
        <taxon>Formicidae</taxon>
        <taxon>Formicinae</taxon>
        <taxon>Lasius</taxon>
        <taxon>Lasius</taxon>
    </lineage>
</organism>
<evidence type="ECO:0000313" key="3">
    <source>
        <dbReference type="Proteomes" id="UP001497644"/>
    </source>
</evidence>
<sequence length="197" mass="22839">MELKPITIKQLQSLQNDGKIIWKNGANLINLNNIQKTNFIETVQKESSTNEEQVEAEPVLTILDQESQESKFIWSKRATCALLSAYEARDIETDNTKKNKKFWQSIANDLNTLSLSEVPLTGDQIRWKFSALKKSYNKKKDHNRTSRNAPKAIDEFEERIKEILGDKSGDAIQQLEIALIFSTYERREKILDHHNIY</sequence>
<reference evidence="2" key="1">
    <citation type="submission" date="2024-04" db="EMBL/GenBank/DDBJ databases">
        <authorList>
            <consortium name="Molecular Ecology Group"/>
        </authorList>
    </citation>
    <scope>NUCLEOTIDE SEQUENCE</scope>
</reference>
<dbReference type="Gene3D" id="1.10.10.60">
    <property type="entry name" value="Homeodomain-like"/>
    <property type="match status" value="1"/>
</dbReference>
<protein>
    <recommendedName>
        <fullName evidence="1">Myb/SANT-like DNA-binding domain-containing protein</fullName>
    </recommendedName>
</protein>
<feature type="domain" description="Myb/SANT-like DNA-binding" evidence="1">
    <location>
        <begin position="74"/>
        <end position="156"/>
    </location>
</feature>
<dbReference type="AlphaFoldDB" id="A0AAV2MXQ8"/>
<accession>A0AAV2MXQ8</accession>
<name>A0AAV2MXQ8_9HYME</name>
<comment type="caution">
    <text evidence="2">The sequence shown here is derived from an EMBL/GenBank/DDBJ whole genome shotgun (WGS) entry which is preliminary data.</text>
</comment>
<dbReference type="InterPro" id="IPR044822">
    <property type="entry name" value="Myb_DNA-bind_4"/>
</dbReference>
<gene>
    <name evidence="2" type="ORF">LPLAT_LOCUS5477</name>
</gene>